<protein>
    <submittedName>
        <fullName evidence="2">Uncharacterized protein</fullName>
    </submittedName>
</protein>
<dbReference type="EMBL" id="JABAGV010000026">
    <property type="protein sequence ID" value="MBC2475360.1"/>
    <property type="molecule type" value="Genomic_DNA"/>
</dbReference>
<evidence type="ECO:0000313" key="3">
    <source>
        <dbReference type="Proteomes" id="UP001194098"/>
    </source>
</evidence>
<evidence type="ECO:0000313" key="2">
    <source>
        <dbReference type="EMBL" id="MBC2475360.1"/>
    </source>
</evidence>
<dbReference type="Proteomes" id="UP001194098">
    <property type="component" value="Unassembled WGS sequence"/>
</dbReference>
<feature type="region of interest" description="Disordered" evidence="1">
    <location>
        <begin position="1"/>
        <end position="24"/>
    </location>
</feature>
<name>A0AAW3W8P7_CLOBE</name>
<reference evidence="2" key="2">
    <citation type="journal article" date="2022" name="Nat. Biotechnol.">
        <title>Carbon-negative production of acetone and isopropanol by gas fermentation at industrial pilot scale.</title>
        <authorList>
            <person name="Liew F.E."/>
            <person name="Nogle R."/>
            <person name="Abdalla T."/>
            <person name="Rasor B.J."/>
            <person name="Canter C."/>
            <person name="Jensen R.O."/>
            <person name="Wang L."/>
            <person name="Strutz J."/>
            <person name="Chirania P."/>
            <person name="De Tissera S."/>
            <person name="Mueller A.P."/>
            <person name="Ruan Z."/>
            <person name="Gao A."/>
            <person name="Tran L."/>
            <person name="Engle N.L."/>
            <person name="Bromley J.C."/>
            <person name="Daniell J."/>
            <person name="Conrado R."/>
            <person name="Tschaplinski T.J."/>
            <person name="Giannone R.J."/>
            <person name="Hettich R.L."/>
            <person name="Karim A.S."/>
            <person name="Simpson S.D."/>
            <person name="Brown S.D."/>
            <person name="Leang C."/>
            <person name="Jewett M.C."/>
            <person name="Kopke M."/>
        </authorList>
    </citation>
    <scope>NUCLEOTIDE SEQUENCE</scope>
    <source>
        <strain evidence="2">DJ015</strain>
    </source>
</reference>
<reference evidence="2" key="1">
    <citation type="submission" date="2020-04" db="EMBL/GenBank/DDBJ databases">
        <authorList>
            <person name="Brown S."/>
        </authorList>
    </citation>
    <scope>NUCLEOTIDE SEQUENCE</scope>
    <source>
        <strain evidence="2">DJ015</strain>
    </source>
</reference>
<accession>A0AAW3W8P7</accession>
<dbReference type="AlphaFoldDB" id="A0AAW3W8P7"/>
<gene>
    <name evidence="2" type="ORF">HGI39_11670</name>
</gene>
<sequence length="213" mass="25302">MKVINKKSEREKEKQILENERRKQEQVSKKLKEEKIIPRINIVLDWRLSGEYEKYMENKVVFAGQKLDLRNEYFRQAINNRKNLKNIIVEGYERPMETYHNIAEFETDSSTVEALQSEANQLGMSLDEYVRGIFYTTAYEVNQERKKRKEEHEAYMKEHTPYDIGGSHISQELKRKLDSKYGKPESAWGFGVPADAYTNMLIDLAEEYFEIKK</sequence>
<proteinExistence type="predicted"/>
<organism evidence="2 3">
    <name type="scientific">Clostridium beijerinckii</name>
    <name type="common">Clostridium MP</name>
    <dbReference type="NCBI Taxonomy" id="1520"/>
    <lineage>
        <taxon>Bacteria</taxon>
        <taxon>Bacillati</taxon>
        <taxon>Bacillota</taxon>
        <taxon>Clostridia</taxon>
        <taxon>Eubacteriales</taxon>
        <taxon>Clostridiaceae</taxon>
        <taxon>Clostridium</taxon>
    </lineage>
</organism>
<dbReference type="RefSeq" id="WP_171779716.1">
    <property type="nucleotide sequence ID" value="NZ_JABAGV010000026.1"/>
</dbReference>
<evidence type="ECO:0000256" key="1">
    <source>
        <dbReference type="SAM" id="MobiDB-lite"/>
    </source>
</evidence>
<comment type="caution">
    <text evidence="2">The sequence shown here is derived from an EMBL/GenBank/DDBJ whole genome shotgun (WGS) entry which is preliminary data.</text>
</comment>